<dbReference type="Gene3D" id="1.20.120.1910">
    <property type="entry name" value="Cysteine-tRNA ligase, C-terminal anti-codon recognition domain"/>
    <property type="match status" value="1"/>
</dbReference>
<dbReference type="GO" id="GO:0005524">
    <property type="term" value="F:ATP binding"/>
    <property type="evidence" value="ECO:0007669"/>
    <property type="project" value="UniProtKB-KW"/>
</dbReference>
<organism evidence="6 7">
    <name type="scientific">Kaistia nematophila</name>
    <dbReference type="NCBI Taxonomy" id="2994654"/>
    <lineage>
        <taxon>Bacteria</taxon>
        <taxon>Pseudomonadati</taxon>
        <taxon>Pseudomonadota</taxon>
        <taxon>Alphaproteobacteria</taxon>
        <taxon>Hyphomicrobiales</taxon>
        <taxon>Kaistiaceae</taxon>
        <taxon>Kaistia</taxon>
    </lineage>
</organism>
<dbReference type="AlphaFoldDB" id="A0A9X3E0F9"/>
<keyword evidence="1" id="KW-0436">Ligase</keyword>
<evidence type="ECO:0000313" key="7">
    <source>
        <dbReference type="Proteomes" id="UP001144805"/>
    </source>
</evidence>
<keyword evidence="4" id="KW-0030">Aminoacyl-tRNA synthetase</keyword>
<evidence type="ECO:0000256" key="4">
    <source>
        <dbReference type="ARBA" id="ARBA00023146"/>
    </source>
</evidence>
<evidence type="ECO:0000259" key="5">
    <source>
        <dbReference type="Pfam" id="PF23493"/>
    </source>
</evidence>
<proteinExistence type="predicted"/>
<dbReference type="SUPFAM" id="SSF47323">
    <property type="entry name" value="Anticodon-binding domain of a subclass of class I aminoacyl-tRNA synthetases"/>
    <property type="match status" value="1"/>
</dbReference>
<accession>A0A9X3E0F9</accession>
<reference evidence="6" key="1">
    <citation type="submission" date="2022-11" db="EMBL/GenBank/DDBJ databases">
        <title>Biodiversity and phylogenetic relationships of bacteria.</title>
        <authorList>
            <person name="Machado R.A.R."/>
            <person name="Bhat A."/>
            <person name="Loulou A."/>
            <person name="Kallel S."/>
        </authorList>
    </citation>
    <scope>NUCLEOTIDE SEQUENCE</scope>
    <source>
        <strain evidence="6">K-TC2</strain>
    </source>
</reference>
<keyword evidence="3" id="KW-0067">ATP-binding</keyword>
<dbReference type="Proteomes" id="UP001144805">
    <property type="component" value="Unassembled WGS sequence"/>
</dbReference>
<dbReference type="GO" id="GO:0006418">
    <property type="term" value="P:tRNA aminoacylation for protein translation"/>
    <property type="evidence" value="ECO:0007669"/>
    <property type="project" value="InterPro"/>
</dbReference>
<dbReference type="RefSeq" id="WP_266337659.1">
    <property type="nucleotide sequence ID" value="NZ_JAPKNK010000002.1"/>
</dbReference>
<comment type="caution">
    <text evidence="6">The sequence shown here is derived from an EMBL/GenBank/DDBJ whole genome shotgun (WGS) entry which is preliminary data.</text>
</comment>
<dbReference type="EMBL" id="JAPKNK010000002">
    <property type="protein sequence ID" value="MCX5568688.1"/>
    <property type="molecule type" value="Genomic_DNA"/>
</dbReference>
<feature type="domain" description="Cysteinyl-tRNA ligase anticodon binding" evidence="5">
    <location>
        <begin position="11"/>
        <end position="50"/>
    </location>
</feature>
<evidence type="ECO:0000313" key="6">
    <source>
        <dbReference type="EMBL" id="MCX5568688.1"/>
    </source>
</evidence>
<evidence type="ECO:0000256" key="1">
    <source>
        <dbReference type="ARBA" id="ARBA00022598"/>
    </source>
</evidence>
<gene>
    <name evidence="6" type="ORF">OSH07_05750</name>
</gene>
<evidence type="ECO:0000256" key="2">
    <source>
        <dbReference type="ARBA" id="ARBA00022741"/>
    </source>
</evidence>
<evidence type="ECO:0000256" key="3">
    <source>
        <dbReference type="ARBA" id="ARBA00022840"/>
    </source>
</evidence>
<name>A0A9X3E0F9_9HYPH</name>
<sequence length="70" mass="7890">MTQIPLDEDLIDQLIADRIAARQAKDFAKADSIRKQLDAMGLVIIDGKDEVTGEFWTTWDRKAAPEEDAE</sequence>
<dbReference type="GO" id="GO:0004812">
    <property type="term" value="F:aminoacyl-tRNA ligase activity"/>
    <property type="evidence" value="ECO:0007669"/>
    <property type="project" value="UniProtKB-KW"/>
</dbReference>
<dbReference type="InterPro" id="IPR056411">
    <property type="entry name" value="CysS_C"/>
</dbReference>
<keyword evidence="2" id="KW-0547">Nucleotide-binding</keyword>
<protein>
    <recommendedName>
        <fullName evidence="5">Cysteinyl-tRNA ligase anticodon binding domain-containing protein</fullName>
    </recommendedName>
</protein>
<dbReference type="Pfam" id="PF23493">
    <property type="entry name" value="CysS_C"/>
    <property type="match status" value="1"/>
</dbReference>
<keyword evidence="7" id="KW-1185">Reference proteome</keyword>
<dbReference type="InterPro" id="IPR009080">
    <property type="entry name" value="tRNAsynth_Ia_anticodon-bd"/>
</dbReference>